<reference evidence="2" key="1">
    <citation type="journal article" date="2019" name="bioRxiv">
        <title>The Genome of the Zebra Mussel, Dreissena polymorpha: A Resource for Invasive Species Research.</title>
        <authorList>
            <person name="McCartney M.A."/>
            <person name="Auch B."/>
            <person name="Kono T."/>
            <person name="Mallez S."/>
            <person name="Zhang Y."/>
            <person name="Obille A."/>
            <person name="Becker A."/>
            <person name="Abrahante J.E."/>
            <person name="Garbe J."/>
            <person name="Badalamenti J.P."/>
            <person name="Herman A."/>
            <person name="Mangelson H."/>
            <person name="Liachko I."/>
            <person name="Sullivan S."/>
            <person name="Sone E.D."/>
            <person name="Koren S."/>
            <person name="Silverstein K.A.T."/>
            <person name="Beckman K.B."/>
            <person name="Gohl D.M."/>
        </authorList>
    </citation>
    <scope>NUCLEOTIDE SEQUENCE</scope>
    <source>
        <strain evidence="2">Duluth1</strain>
        <tissue evidence="2">Whole animal</tissue>
    </source>
</reference>
<dbReference type="AlphaFoldDB" id="A0A9D4ICA0"/>
<evidence type="ECO:0000313" key="3">
    <source>
        <dbReference type="Proteomes" id="UP000828390"/>
    </source>
</evidence>
<gene>
    <name evidence="2" type="ORF">DPMN_169471</name>
</gene>
<sequence length="122" mass="13746">MSEEGIQQECHKIVMPTFVVVPQKNKSTALRVQTAHLFFLKPPKPHQPARKTAKPRQLAYKQGQPAPKPIQPARNPPKRRQPAGKPRQVRPPPARLAFKSFTNFLVVTSTTIITVNWQGVVL</sequence>
<evidence type="ECO:0000256" key="1">
    <source>
        <dbReference type="SAM" id="MobiDB-lite"/>
    </source>
</evidence>
<dbReference type="EMBL" id="JAIWYP010000009">
    <property type="protein sequence ID" value="KAH3768259.1"/>
    <property type="molecule type" value="Genomic_DNA"/>
</dbReference>
<feature type="region of interest" description="Disordered" evidence="1">
    <location>
        <begin position="40"/>
        <end position="94"/>
    </location>
</feature>
<proteinExistence type="predicted"/>
<name>A0A9D4ICA0_DREPO</name>
<comment type="caution">
    <text evidence="2">The sequence shown here is derived from an EMBL/GenBank/DDBJ whole genome shotgun (WGS) entry which is preliminary data.</text>
</comment>
<accession>A0A9D4ICA0</accession>
<feature type="compositionally biased region" description="Basic residues" evidence="1">
    <location>
        <begin position="43"/>
        <end position="54"/>
    </location>
</feature>
<protein>
    <submittedName>
        <fullName evidence="2">Uncharacterized protein</fullName>
    </submittedName>
</protein>
<keyword evidence="3" id="KW-1185">Reference proteome</keyword>
<reference evidence="2" key="2">
    <citation type="submission" date="2020-11" db="EMBL/GenBank/DDBJ databases">
        <authorList>
            <person name="McCartney M.A."/>
            <person name="Auch B."/>
            <person name="Kono T."/>
            <person name="Mallez S."/>
            <person name="Becker A."/>
            <person name="Gohl D.M."/>
            <person name="Silverstein K.A.T."/>
            <person name="Koren S."/>
            <person name="Bechman K.B."/>
            <person name="Herman A."/>
            <person name="Abrahante J.E."/>
            <person name="Garbe J."/>
        </authorList>
    </citation>
    <scope>NUCLEOTIDE SEQUENCE</scope>
    <source>
        <strain evidence="2">Duluth1</strain>
        <tissue evidence="2">Whole animal</tissue>
    </source>
</reference>
<organism evidence="2 3">
    <name type="scientific">Dreissena polymorpha</name>
    <name type="common">Zebra mussel</name>
    <name type="synonym">Mytilus polymorpha</name>
    <dbReference type="NCBI Taxonomy" id="45954"/>
    <lineage>
        <taxon>Eukaryota</taxon>
        <taxon>Metazoa</taxon>
        <taxon>Spiralia</taxon>
        <taxon>Lophotrochozoa</taxon>
        <taxon>Mollusca</taxon>
        <taxon>Bivalvia</taxon>
        <taxon>Autobranchia</taxon>
        <taxon>Heteroconchia</taxon>
        <taxon>Euheterodonta</taxon>
        <taxon>Imparidentia</taxon>
        <taxon>Neoheterodontei</taxon>
        <taxon>Myida</taxon>
        <taxon>Dreissenoidea</taxon>
        <taxon>Dreissenidae</taxon>
        <taxon>Dreissena</taxon>
    </lineage>
</organism>
<dbReference type="Proteomes" id="UP000828390">
    <property type="component" value="Unassembled WGS sequence"/>
</dbReference>
<evidence type="ECO:0000313" key="2">
    <source>
        <dbReference type="EMBL" id="KAH3768259.1"/>
    </source>
</evidence>